<dbReference type="AlphaFoldDB" id="A0A7C5PH52"/>
<gene>
    <name evidence="2" type="ORF">ENL70_05025</name>
</gene>
<keyword evidence="2" id="KW-0436">Ligase</keyword>
<dbReference type="PANTHER" id="PTHR43679">
    <property type="entry name" value="OCTANOYLTRANSFERASE LIPM-RELATED"/>
    <property type="match status" value="1"/>
</dbReference>
<accession>A0A7C5PH52</accession>
<dbReference type="PANTHER" id="PTHR43679:SF2">
    <property type="entry name" value="OCTANOYL-[GCVH]:PROTEIN N-OCTANOYLTRANSFERASE"/>
    <property type="match status" value="1"/>
</dbReference>
<sequence>MSSKKFRFIVSSPLSGDYNMAIDEALYLTFLKKREPVIRFYFWYPSVLSVGRFQKISDINKFFPIQEGGYFVRRLTGGNALFHHEEISYSIVCSQEHLGNLSVIDSYKKLTSFVLDFYNSLNLNAKWECECKDDYKSSESPVLCYQGKEKYDIVIDGQKVGGNAQKRSHDVIFQHGSIPIKSRKNLSKEYEYGRSLQDWIGDISYKSALKGLALSFSKEMNVDLDFCEPSKDEIRLASYLREKKYLSESWNKDGIEQETYLAS</sequence>
<reference evidence="2" key="1">
    <citation type="journal article" date="2020" name="mSystems">
        <title>Genome- and Community-Level Interaction Insights into Carbon Utilization and Element Cycling Functions of Hydrothermarchaeota in Hydrothermal Sediment.</title>
        <authorList>
            <person name="Zhou Z."/>
            <person name="Liu Y."/>
            <person name="Xu W."/>
            <person name="Pan J."/>
            <person name="Luo Z.H."/>
            <person name="Li M."/>
        </authorList>
    </citation>
    <scope>NUCLEOTIDE SEQUENCE [LARGE SCALE GENOMIC DNA]</scope>
    <source>
        <strain evidence="2">SpSt-1019</strain>
    </source>
</reference>
<proteinExistence type="predicted"/>
<dbReference type="InterPro" id="IPR045864">
    <property type="entry name" value="aa-tRNA-synth_II/BPL/LPL"/>
</dbReference>
<dbReference type="SUPFAM" id="SSF55681">
    <property type="entry name" value="Class II aaRS and biotin synthetases"/>
    <property type="match status" value="1"/>
</dbReference>
<dbReference type="Pfam" id="PF21948">
    <property type="entry name" value="LplA-B_cat"/>
    <property type="match status" value="1"/>
</dbReference>
<dbReference type="EMBL" id="DRUY01000170">
    <property type="protein sequence ID" value="HHI65891.1"/>
    <property type="molecule type" value="Genomic_DNA"/>
</dbReference>
<organism evidence="2">
    <name type="scientific">Thermodesulfobium narugense</name>
    <dbReference type="NCBI Taxonomy" id="184064"/>
    <lineage>
        <taxon>Bacteria</taxon>
        <taxon>Pseudomonadati</taxon>
        <taxon>Thermodesulfobiota</taxon>
        <taxon>Thermodesulfobiia</taxon>
        <taxon>Thermodesulfobiales</taxon>
        <taxon>Thermodesulfobiaceae</taxon>
        <taxon>Thermodesulfobium</taxon>
    </lineage>
</organism>
<evidence type="ECO:0000259" key="1">
    <source>
        <dbReference type="PROSITE" id="PS51733"/>
    </source>
</evidence>
<dbReference type="InterPro" id="IPR050664">
    <property type="entry name" value="Octanoyltrans_LipM/LipL"/>
</dbReference>
<comment type="caution">
    <text evidence="2">The sequence shown here is derived from an EMBL/GenBank/DDBJ whole genome shotgun (WGS) entry which is preliminary data.</text>
</comment>
<evidence type="ECO:0000313" key="2">
    <source>
        <dbReference type="EMBL" id="HHI65891.1"/>
    </source>
</evidence>
<dbReference type="GO" id="GO:0016874">
    <property type="term" value="F:ligase activity"/>
    <property type="evidence" value="ECO:0007669"/>
    <property type="project" value="UniProtKB-KW"/>
</dbReference>
<dbReference type="PROSITE" id="PS51733">
    <property type="entry name" value="BPL_LPL_CATALYTIC"/>
    <property type="match status" value="1"/>
</dbReference>
<feature type="domain" description="BPL/LPL catalytic" evidence="1">
    <location>
        <begin position="32"/>
        <end position="224"/>
    </location>
</feature>
<name>A0A7C5PH52_9BACT</name>
<protein>
    <submittedName>
        <fullName evidence="2">Lipoate--protein ligase family protein</fullName>
    </submittedName>
</protein>
<dbReference type="InterPro" id="IPR004143">
    <property type="entry name" value="BPL_LPL_catalytic"/>
</dbReference>
<dbReference type="CDD" id="cd16443">
    <property type="entry name" value="LplA"/>
    <property type="match status" value="1"/>
</dbReference>
<dbReference type="Gene3D" id="3.30.930.10">
    <property type="entry name" value="Bira Bifunctional Protein, Domain 2"/>
    <property type="match status" value="1"/>
</dbReference>